<organism evidence="5 6">
    <name type="scientific">Actinosynnema pretiosum</name>
    <dbReference type="NCBI Taxonomy" id="42197"/>
    <lineage>
        <taxon>Bacteria</taxon>
        <taxon>Bacillati</taxon>
        <taxon>Actinomycetota</taxon>
        <taxon>Actinomycetes</taxon>
        <taxon>Pseudonocardiales</taxon>
        <taxon>Pseudonocardiaceae</taxon>
        <taxon>Actinosynnema</taxon>
    </lineage>
</organism>
<keyword evidence="2" id="KW-0560">Oxidoreductase</keyword>
<comment type="similarity">
    <text evidence="1">Belongs to the Gfo/Idh/MocA family.</text>
</comment>
<keyword evidence="6" id="KW-1185">Reference proteome</keyword>
<accession>A0A290Z9G8</accession>
<reference evidence="5" key="1">
    <citation type="submission" date="2017-09" db="EMBL/GenBank/DDBJ databases">
        <title>Complete Genome Sequence of ansamitocin-producing Bacterium Actinosynnema pretiosum X47.</title>
        <authorList>
            <person name="Cao G."/>
            <person name="Zong G."/>
            <person name="Zhong C."/>
            <person name="Fu J."/>
        </authorList>
    </citation>
    <scope>NUCLEOTIDE SEQUENCE [LARGE SCALE GENOMIC DNA]</scope>
    <source>
        <strain evidence="5">X47</strain>
    </source>
</reference>
<evidence type="ECO:0000259" key="3">
    <source>
        <dbReference type="Pfam" id="PF01408"/>
    </source>
</evidence>
<dbReference type="Pfam" id="PF01408">
    <property type="entry name" value="GFO_IDH_MocA"/>
    <property type="match status" value="1"/>
</dbReference>
<proteinExistence type="inferred from homology"/>
<dbReference type="GO" id="GO:0016491">
    <property type="term" value="F:oxidoreductase activity"/>
    <property type="evidence" value="ECO:0007669"/>
    <property type="project" value="UniProtKB-KW"/>
</dbReference>
<protein>
    <recommendedName>
        <fullName evidence="7">Oxidoreductase</fullName>
    </recommendedName>
</protein>
<dbReference type="KEGG" id="apre:CNX65_22300"/>
<dbReference type="Gene3D" id="3.30.360.10">
    <property type="entry name" value="Dihydrodipicolinate Reductase, domain 2"/>
    <property type="match status" value="1"/>
</dbReference>
<dbReference type="InterPro" id="IPR000683">
    <property type="entry name" value="Gfo/Idh/MocA-like_OxRdtase_N"/>
</dbReference>
<dbReference type="InterPro" id="IPR036291">
    <property type="entry name" value="NAD(P)-bd_dom_sf"/>
</dbReference>
<feature type="domain" description="GFO/IDH/MocA-like oxidoreductase" evidence="4">
    <location>
        <begin position="126"/>
        <end position="241"/>
    </location>
</feature>
<evidence type="ECO:0000256" key="1">
    <source>
        <dbReference type="ARBA" id="ARBA00010928"/>
    </source>
</evidence>
<dbReference type="PANTHER" id="PTHR22604">
    <property type="entry name" value="OXIDOREDUCTASES"/>
    <property type="match status" value="1"/>
</dbReference>
<dbReference type="Pfam" id="PF22725">
    <property type="entry name" value="GFO_IDH_MocA_C3"/>
    <property type="match status" value="1"/>
</dbReference>
<evidence type="ECO:0000256" key="2">
    <source>
        <dbReference type="ARBA" id="ARBA00023002"/>
    </source>
</evidence>
<dbReference type="EMBL" id="CP023445">
    <property type="protein sequence ID" value="ATE55680.1"/>
    <property type="molecule type" value="Genomic_DNA"/>
</dbReference>
<dbReference type="InterPro" id="IPR055170">
    <property type="entry name" value="GFO_IDH_MocA-like_dom"/>
</dbReference>
<sequence length="320" mass="33833">MRWGFLGAGGIARNSLAPAVRESRTAVLRAAAARDPARARALGAEVTHGDYAALLADPTVDVVYVALHNSAHREWTAKALRAGKHVVCEKPMGLTAAEVAELASEAAAAGKILVEACWNRWHPRTRALQRLLGEGALGTVREVRSGFRGGRPPEGDYRHDPALGGGALYDVGCYAIACALLAFDWRLPAVRAARQELGPTGVDETTTAELVFPDGIATIESSLTGQQDEWFSAIGDKGSVELSFPAFTGGAGQVEMIYRSETGTRTEAYPPINPYTVMVDEVSAASRGREAFLVGLGETAAVAEVIDSIRASARRSAFSG</sequence>
<dbReference type="Proteomes" id="UP000218505">
    <property type="component" value="Chromosome"/>
</dbReference>
<feature type="domain" description="Gfo/Idh/MocA-like oxidoreductase N-terminal" evidence="3">
    <location>
        <begin position="1"/>
        <end position="113"/>
    </location>
</feature>
<dbReference type="Gene3D" id="3.40.50.720">
    <property type="entry name" value="NAD(P)-binding Rossmann-like Domain"/>
    <property type="match status" value="1"/>
</dbReference>
<gene>
    <name evidence="5" type="ORF">CNX65_22300</name>
</gene>
<evidence type="ECO:0000313" key="5">
    <source>
        <dbReference type="EMBL" id="ATE55680.1"/>
    </source>
</evidence>
<dbReference type="SUPFAM" id="SSF51735">
    <property type="entry name" value="NAD(P)-binding Rossmann-fold domains"/>
    <property type="match status" value="1"/>
</dbReference>
<dbReference type="RefSeq" id="WP_096495511.1">
    <property type="nucleotide sequence ID" value="NZ_CP023445.1"/>
</dbReference>
<evidence type="ECO:0008006" key="7">
    <source>
        <dbReference type="Google" id="ProtNLM"/>
    </source>
</evidence>
<dbReference type="GO" id="GO:0000166">
    <property type="term" value="F:nucleotide binding"/>
    <property type="evidence" value="ECO:0007669"/>
    <property type="project" value="InterPro"/>
</dbReference>
<dbReference type="InterPro" id="IPR050984">
    <property type="entry name" value="Gfo/Idh/MocA_domain"/>
</dbReference>
<name>A0A290Z9G8_9PSEU</name>
<evidence type="ECO:0000259" key="4">
    <source>
        <dbReference type="Pfam" id="PF22725"/>
    </source>
</evidence>
<evidence type="ECO:0000313" key="6">
    <source>
        <dbReference type="Proteomes" id="UP000218505"/>
    </source>
</evidence>
<dbReference type="SUPFAM" id="SSF55347">
    <property type="entry name" value="Glyceraldehyde-3-phosphate dehydrogenase-like, C-terminal domain"/>
    <property type="match status" value="1"/>
</dbReference>
<dbReference type="AlphaFoldDB" id="A0A290Z9G8"/>
<dbReference type="PANTHER" id="PTHR22604:SF105">
    <property type="entry name" value="TRANS-1,2-DIHYDROBENZENE-1,2-DIOL DEHYDROGENASE"/>
    <property type="match status" value="1"/>
</dbReference>